<evidence type="ECO:0000313" key="4">
    <source>
        <dbReference type="Proteomes" id="UP000670475"/>
    </source>
</evidence>
<gene>
    <name evidence="3" type="ORF">JFN87_21575</name>
</gene>
<name>A0A940MBT4_9ACTN</name>
<dbReference type="AlphaFoldDB" id="A0A940MBT4"/>
<dbReference type="GO" id="GO:0004674">
    <property type="term" value="F:protein serine/threonine kinase activity"/>
    <property type="evidence" value="ECO:0007669"/>
    <property type="project" value="UniProtKB-KW"/>
</dbReference>
<sequence length="175" mass="18748">MISQQSRHCTVELHALPSRIGQVRRIISAQLRYWRLDPLIDHAALGVTELLTNVHRHAQPDKRCTVDVALLLDSLTVSVSDHDPRVPNLTDADTYDTGGRGLALIAAVSQSWGVRPSASGKSVWFTLPAPPGSVAARPAHCPVYGAATDGPFDGADLEAVILEYGHATARTVVMG</sequence>
<comment type="caution">
    <text evidence="3">The sequence shown here is derived from an EMBL/GenBank/DDBJ whole genome shotgun (WGS) entry which is preliminary data.</text>
</comment>
<feature type="domain" description="Histidine kinase/HSP90-like ATPase" evidence="2">
    <location>
        <begin position="14"/>
        <end position="126"/>
    </location>
</feature>
<dbReference type="Gene3D" id="3.30.565.10">
    <property type="entry name" value="Histidine kinase-like ATPase, C-terminal domain"/>
    <property type="match status" value="1"/>
</dbReference>
<keyword evidence="3" id="KW-0067">ATP-binding</keyword>
<dbReference type="InterPro" id="IPR050267">
    <property type="entry name" value="Anti-sigma-factor_SerPK"/>
</dbReference>
<dbReference type="InterPro" id="IPR036890">
    <property type="entry name" value="HATPase_C_sf"/>
</dbReference>
<dbReference type="PANTHER" id="PTHR35526">
    <property type="entry name" value="ANTI-SIGMA-F FACTOR RSBW-RELATED"/>
    <property type="match status" value="1"/>
</dbReference>
<dbReference type="EMBL" id="JAGIQL010000098">
    <property type="protein sequence ID" value="MBP0460064.1"/>
    <property type="molecule type" value="Genomic_DNA"/>
</dbReference>
<organism evidence="3 4">
    <name type="scientific">Streptomyces montanisoli</name>
    <dbReference type="NCBI Taxonomy" id="2798581"/>
    <lineage>
        <taxon>Bacteria</taxon>
        <taxon>Bacillati</taxon>
        <taxon>Actinomycetota</taxon>
        <taxon>Actinomycetes</taxon>
        <taxon>Kitasatosporales</taxon>
        <taxon>Streptomycetaceae</taxon>
        <taxon>Streptomyces</taxon>
    </lineage>
</organism>
<dbReference type="GO" id="GO:0005524">
    <property type="term" value="F:ATP binding"/>
    <property type="evidence" value="ECO:0007669"/>
    <property type="project" value="UniProtKB-KW"/>
</dbReference>
<keyword evidence="4" id="KW-1185">Reference proteome</keyword>
<dbReference type="PANTHER" id="PTHR35526:SF3">
    <property type="entry name" value="ANTI-SIGMA-F FACTOR RSBW"/>
    <property type="match status" value="1"/>
</dbReference>
<evidence type="ECO:0000256" key="1">
    <source>
        <dbReference type="ARBA" id="ARBA00022527"/>
    </source>
</evidence>
<accession>A0A940MBT4</accession>
<dbReference type="CDD" id="cd16936">
    <property type="entry name" value="HATPase_RsbW-like"/>
    <property type="match status" value="1"/>
</dbReference>
<keyword evidence="1" id="KW-0723">Serine/threonine-protein kinase</keyword>
<dbReference type="SUPFAM" id="SSF55874">
    <property type="entry name" value="ATPase domain of HSP90 chaperone/DNA topoisomerase II/histidine kinase"/>
    <property type="match status" value="1"/>
</dbReference>
<evidence type="ECO:0000259" key="2">
    <source>
        <dbReference type="Pfam" id="PF13581"/>
    </source>
</evidence>
<dbReference type="Pfam" id="PF13581">
    <property type="entry name" value="HATPase_c_2"/>
    <property type="match status" value="1"/>
</dbReference>
<evidence type="ECO:0000313" key="3">
    <source>
        <dbReference type="EMBL" id="MBP0460064.1"/>
    </source>
</evidence>
<protein>
    <submittedName>
        <fullName evidence="3">ATP-binding protein</fullName>
    </submittedName>
</protein>
<reference evidence="3" key="1">
    <citation type="submission" date="2021-03" db="EMBL/GenBank/DDBJ databases">
        <title>Whole genome sequence of Streptomyces bomunensis MMS17-BM035.</title>
        <authorList>
            <person name="Lee J.H."/>
        </authorList>
    </citation>
    <scope>NUCLEOTIDE SEQUENCE</scope>
    <source>
        <strain evidence="3">MMS17-BM035</strain>
    </source>
</reference>
<dbReference type="InterPro" id="IPR003594">
    <property type="entry name" value="HATPase_dom"/>
</dbReference>
<keyword evidence="3" id="KW-0547">Nucleotide-binding</keyword>
<keyword evidence="1" id="KW-0418">Kinase</keyword>
<dbReference type="Proteomes" id="UP000670475">
    <property type="component" value="Unassembled WGS sequence"/>
</dbReference>
<keyword evidence="1" id="KW-0808">Transferase</keyword>
<dbReference type="RefSeq" id="WP_209342374.1">
    <property type="nucleotide sequence ID" value="NZ_JAGIQL010000098.1"/>
</dbReference>
<proteinExistence type="predicted"/>